<feature type="region of interest" description="Disordered" evidence="5">
    <location>
        <begin position="17"/>
        <end position="51"/>
    </location>
</feature>
<dbReference type="AlphaFoldDB" id="A0AAJ7WKQ2"/>
<dbReference type="CDD" id="cd22809">
    <property type="entry name" value="Complexin_NTD_CPLX_III_IV"/>
    <property type="match status" value="1"/>
</dbReference>
<keyword evidence="6" id="KW-1185">Reference proteome</keyword>
<dbReference type="PANTHER" id="PTHR16705:SF5">
    <property type="entry name" value="COMPLEXIN-3"/>
    <property type="match status" value="1"/>
</dbReference>
<accession>A0AAJ7WKQ2</accession>
<dbReference type="KEGG" id="pmrn:116938001"/>
<dbReference type="GeneID" id="116938001"/>
<feature type="region of interest" description="Disordered" evidence="5">
    <location>
        <begin position="113"/>
        <end position="140"/>
    </location>
</feature>
<dbReference type="GO" id="GO:0031201">
    <property type="term" value="C:SNARE complex"/>
    <property type="evidence" value="ECO:0007669"/>
    <property type="project" value="TreeGrafter"/>
</dbReference>
<evidence type="ECO:0000256" key="4">
    <source>
        <dbReference type="ARBA" id="ARBA00022775"/>
    </source>
</evidence>
<name>A0AAJ7WKQ2_PETMA</name>
<feature type="compositionally biased region" description="Gly residues" evidence="5">
    <location>
        <begin position="34"/>
        <end position="43"/>
    </location>
</feature>
<dbReference type="Proteomes" id="UP001318040">
    <property type="component" value="Unplaced"/>
</dbReference>
<dbReference type="GO" id="GO:0043195">
    <property type="term" value="C:terminal bouton"/>
    <property type="evidence" value="ECO:0007669"/>
    <property type="project" value="TreeGrafter"/>
</dbReference>
<sequence length="162" mass="17479">MASFVLKSMVGGHLKSLTGGLAGGGEGGGDKGGGDAAAGGGGMTREEFEEYRKQLLEEKMERDAHFTQKKAVRATVRTHFREKYRLPKSEQDAAKVQLAGGAVELPPDLAKMVRSAQQQQQEEKEKSLLNSLPNPGVDSLREKAQETLHGVRQAAEQKCSVM</sequence>
<comment type="similarity">
    <text evidence="1">Belongs to the complexin/synaphin family.</text>
</comment>
<dbReference type="Pfam" id="PF05835">
    <property type="entry name" value="Synaphin"/>
    <property type="match status" value="1"/>
</dbReference>
<dbReference type="GO" id="GO:0046928">
    <property type="term" value="P:regulation of neurotransmitter secretion"/>
    <property type="evidence" value="ECO:0007669"/>
    <property type="project" value="TreeGrafter"/>
</dbReference>
<evidence type="ECO:0000256" key="1">
    <source>
        <dbReference type="ARBA" id="ARBA00005396"/>
    </source>
</evidence>
<dbReference type="PANTHER" id="PTHR16705">
    <property type="entry name" value="COMPLEXIN"/>
    <property type="match status" value="1"/>
</dbReference>
<gene>
    <name evidence="7" type="primary">LOC116938001</name>
</gene>
<dbReference type="GO" id="GO:0016079">
    <property type="term" value="P:synaptic vesicle exocytosis"/>
    <property type="evidence" value="ECO:0007669"/>
    <property type="project" value="TreeGrafter"/>
</dbReference>
<keyword evidence="3" id="KW-0268">Exocytosis</keyword>
<protein>
    <submittedName>
        <fullName evidence="7">Complexin-3-like</fullName>
    </submittedName>
</protein>
<evidence type="ECO:0000256" key="2">
    <source>
        <dbReference type="ARBA" id="ARBA00022448"/>
    </source>
</evidence>
<evidence type="ECO:0000313" key="7">
    <source>
        <dbReference type="RefSeq" id="XP_032801052.1"/>
    </source>
</evidence>
<reference evidence="7" key="1">
    <citation type="submission" date="2025-08" db="UniProtKB">
        <authorList>
            <consortium name="RefSeq"/>
        </authorList>
    </citation>
    <scope>IDENTIFICATION</scope>
    <source>
        <tissue evidence="7">Sperm</tissue>
    </source>
</reference>
<proteinExistence type="inferred from homology"/>
<keyword evidence="2" id="KW-0813">Transport</keyword>
<evidence type="ECO:0000256" key="3">
    <source>
        <dbReference type="ARBA" id="ARBA00022483"/>
    </source>
</evidence>
<dbReference type="RefSeq" id="XP_032801052.1">
    <property type="nucleotide sequence ID" value="XM_032945161.1"/>
</dbReference>
<evidence type="ECO:0000256" key="5">
    <source>
        <dbReference type="SAM" id="MobiDB-lite"/>
    </source>
</evidence>
<dbReference type="GO" id="GO:0019905">
    <property type="term" value="F:syntaxin binding"/>
    <property type="evidence" value="ECO:0007669"/>
    <property type="project" value="InterPro"/>
</dbReference>
<keyword evidence="4" id="KW-0532">Neurotransmitter transport</keyword>
<dbReference type="InterPro" id="IPR008849">
    <property type="entry name" value="Synaphin"/>
</dbReference>
<evidence type="ECO:0000313" key="6">
    <source>
        <dbReference type="Proteomes" id="UP001318040"/>
    </source>
</evidence>
<organism evidence="6 7">
    <name type="scientific">Petromyzon marinus</name>
    <name type="common">Sea lamprey</name>
    <dbReference type="NCBI Taxonomy" id="7757"/>
    <lineage>
        <taxon>Eukaryota</taxon>
        <taxon>Metazoa</taxon>
        <taxon>Chordata</taxon>
        <taxon>Craniata</taxon>
        <taxon>Vertebrata</taxon>
        <taxon>Cyclostomata</taxon>
        <taxon>Hyperoartia</taxon>
        <taxon>Petromyzontiformes</taxon>
        <taxon>Petromyzontidae</taxon>
        <taxon>Petromyzon</taxon>
    </lineage>
</organism>